<proteinExistence type="predicted"/>
<sequence>MLDPNDGHSGVLEILNRLDKSFALRLRQPSGNLIEQEDARPGRQRTGQFETFSGKQGKTACCGIRMLHHAGDFKGRQSLALSCVATKTAAMRGPGKRVFKDRQI</sequence>
<comment type="caution">
    <text evidence="1">The sequence shown here is derived from an EMBL/GenBank/DDBJ whole genome shotgun (WGS) entry which is preliminary data.</text>
</comment>
<gene>
    <name evidence="1" type="ORF">GALL_532810</name>
</gene>
<protein>
    <submittedName>
        <fullName evidence="1">Uncharacterized protein</fullName>
    </submittedName>
</protein>
<reference evidence="1" key="1">
    <citation type="submission" date="2016-10" db="EMBL/GenBank/DDBJ databases">
        <title>Sequence of Gallionella enrichment culture.</title>
        <authorList>
            <person name="Poehlein A."/>
            <person name="Muehling M."/>
            <person name="Daniel R."/>
        </authorList>
    </citation>
    <scope>NUCLEOTIDE SEQUENCE</scope>
</reference>
<dbReference type="AlphaFoldDB" id="A0A1J5P271"/>
<dbReference type="EMBL" id="MLJW01007550">
    <property type="protein sequence ID" value="OIQ65162.1"/>
    <property type="molecule type" value="Genomic_DNA"/>
</dbReference>
<accession>A0A1J5P271</accession>
<organism evidence="1">
    <name type="scientific">mine drainage metagenome</name>
    <dbReference type="NCBI Taxonomy" id="410659"/>
    <lineage>
        <taxon>unclassified sequences</taxon>
        <taxon>metagenomes</taxon>
        <taxon>ecological metagenomes</taxon>
    </lineage>
</organism>
<name>A0A1J5P271_9ZZZZ</name>
<evidence type="ECO:0000313" key="1">
    <source>
        <dbReference type="EMBL" id="OIQ65162.1"/>
    </source>
</evidence>